<organism evidence="13 14">
    <name type="scientific">Anas zonorhyncha</name>
    <name type="common">Eastern spot-billed duck</name>
    <dbReference type="NCBI Taxonomy" id="75864"/>
    <lineage>
        <taxon>Eukaryota</taxon>
        <taxon>Metazoa</taxon>
        <taxon>Chordata</taxon>
        <taxon>Craniata</taxon>
        <taxon>Vertebrata</taxon>
        <taxon>Euteleostomi</taxon>
        <taxon>Archelosauria</taxon>
        <taxon>Archosauria</taxon>
        <taxon>Dinosauria</taxon>
        <taxon>Saurischia</taxon>
        <taxon>Theropoda</taxon>
        <taxon>Coelurosauria</taxon>
        <taxon>Aves</taxon>
        <taxon>Neognathae</taxon>
        <taxon>Galloanserae</taxon>
        <taxon>Anseriformes</taxon>
        <taxon>Anatidae</taxon>
        <taxon>Anatinae</taxon>
        <taxon>Anas</taxon>
    </lineage>
</organism>
<evidence type="ECO:0000256" key="8">
    <source>
        <dbReference type="ARBA" id="ARBA00048679"/>
    </source>
</evidence>
<keyword evidence="2" id="KW-0723">Serine/threonine-protein kinase</keyword>
<feature type="binding site" evidence="9">
    <location>
        <position position="237"/>
    </location>
    <ligand>
        <name>ATP</name>
        <dbReference type="ChEBI" id="CHEBI:30616"/>
    </ligand>
</feature>
<evidence type="ECO:0000256" key="3">
    <source>
        <dbReference type="ARBA" id="ARBA00022679"/>
    </source>
</evidence>
<comment type="catalytic activity">
    <reaction evidence="8">
        <text>L-seryl-[protein] + ATP = O-phospho-L-seryl-[protein] + ADP + H(+)</text>
        <dbReference type="Rhea" id="RHEA:17989"/>
        <dbReference type="Rhea" id="RHEA-COMP:9863"/>
        <dbReference type="Rhea" id="RHEA-COMP:11604"/>
        <dbReference type="ChEBI" id="CHEBI:15378"/>
        <dbReference type="ChEBI" id="CHEBI:29999"/>
        <dbReference type="ChEBI" id="CHEBI:30616"/>
        <dbReference type="ChEBI" id="CHEBI:83421"/>
        <dbReference type="ChEBI" id="CHEBI:456216"/>
        <dbReference type="EC" id="2.7.11.1"/>
    </reaction>
</comment>
<dbReference type="PROSITE" id="PS00107">
    <property type="entry name" value="PROTEIN_KINASE_ATP"/>
    <property type="match status" value="1"/>
</dbReference>
<accession>A0A8B9V563</accession>
<dbReference type="GO" id="GO:0015459">
    <property type="term" value="F:potassium channel regulator activity"/>
    <property type="evidence" value="ECO:0007669"/>
    <property type="project" value="TreeGrafter"/>
</dbReference>
<evidence type="ECO:0000313" key="13">
    <source>
        <dbReference type="Ensembl" id="ENSAZOP00000018443.1"/>
    </source>
</evidence>
<name>A0A8B9V563_9AVES</name>
<evidence type="ECO:0000256" key="11">
    <source>
        <dbReference type="SAM" id="SignalP"/>
    </source>
</evidence>
<sequence length="288" mass="31176">MAAGFFFTSWLSLLIQKLQSRSPAGSSPVLCCWRSLCFCECFGSFLLSKIKTRAEPECKQAFEYFCYLLLTKTRSSPAQVVLLRLFHSLRVVGSGLGSSSEVMMRGGGSSPWGCSSAGIPVLALAACPWAAHHELIRHGRERIGQTIKASGSRLCSYAERVAFLMDRSRSPDTSAQPPTPADNINLGPSANPNAKPTDFDFLKVIGKGSFGKVLLAKRKCDGTFYAVKVLHKKTILKKKEVCLLSPAASPGSGQCVSNPSNMIEASIHVDSSHGNLGVLCAMEIWRKE</sequence>
<dbReference type="GO" id="GO:0035556">
    <property type="term" value="P:intracellular signal transduction"/>
    <property type="evidence" value="ECO:0007669"/>
    <property type="project" value="TreeGrafter"/>
</dbReference>
<keyword evidence="14" id="KW-1185">Reference proteome</keyword>
<dbReference type="InterPro" id="IPR017441">
    <property type="entry name" value="Protein_kinase_ATP_BS"/>
</dbReference>
<feature type="region of interest" description="Disordered" evidence="10">
    <location>
        <begin position="168"/>
        <end position="190"/>
    </location>
</feature>
<evidence type="ECO:0000256" key="5">
    <source>
        <dbReference type="ARBA" id="ARBA00022777"/>
    </source>
</evidence>
<keyword evidence="4 9" id="KW-0547">Nucleotide-binding</keyword>
<protein>
    <recommendedName>
        <fullName evidence="1">non-specific serine/threonine protein kinase</fullName>
        <ecNumber evidence="1">2.7.11.1</ecNumber>
    </recommendedName>
</protein>
<evidence type="ECO:0000256" key="9">
    <source>
        <dbReference type="PROSITE-ProRule" id="PRU10141"/>
    </source>
</evidence>
<reference evidence="13" key="1">
    <citation type="submission" date="2025-05" db="UniProtKB">
        <authorList>
            <consortium name="Ensembl"/>
        </authorList>
    </citation>
    <scope>IDENTIFICATION</scope>
</reference>
<dbReference type="PANTHER" id="PTHR24356:SF197">
    <property type="entry name" value="SERINE_THREONINE-PROTEIN KINASE SGK2"/>
    <property type="match status" value="1"/>
</dbReference>
<dbReference type="Proteomes" id="UP000694549">
    <property type="component" value="Unplaced"/>
</dbReference>
<evidence type="ECO:0000256" key="4">
    <source>
        <dbReference type="ARBA" id="ARBA00022741"/>
    </source>
</evidence>
<comment type="catalytic activity">
    <reaction evidence="7">
        <text>L-threonyl-[protein] + ATP = O-phospho-L-threonyl-[protein] + ADP + H(+)</text>
        <dbReference type="Rhea" id="RHEA:46608"/>
        <dbReference type="Rhea" id="RHEA-COMP:11060"/>
        <dbReference type="Rhea" id="RHEA-COMP:11605"/>
        <dbReference type="ChEBI" id="CHEBI:15378"/>
        <dbReference type="ChEBI" id="CHEBI:30013"/>
        <dbReference type="ChEBI" id="CHEBI:30616"/>
        <dbReference type="ChEBI" id="CHEBI:61977"/>
        <dbReference type="ChEBI" id="CHEBI:456216"/>
        <dbReference type="EC" id="2.7.11.1"/>
    </reaction>
</comment>
<dbReference type="SUPFAM" id="SSF56112">
    <property type="entry name" value="Protein kinase-like (PK-like)"/>
    <property type="match status" value="1"/>
</dbReference>
<evidence type="ECO:0000256" key="10">
    <source>
        <dbReference type="SAM" id="MobiDB-lite"/>
    </source>
</evidence>
<dbReference type="GO" id="GO:0005524">
    <property type="term" value="F:ATP binding"/>
    <property type="evidence" value="ECO:0007669"/>
    <property type="project" value="UniProtKB-UniRule"/>
</dbReference>
<feature type="chain" id="PRO_5044670026" description="non-specific serine/threonine protein kinase" evidence="11">
    <location>
        <begin position="21"/>
        <end position="288"/>
    </location>
</feature>
<dbReference type="Gene3D" id="3.30.200.20">
    <property type="entry name" value="Phosphorylase Kinase, domain 1"/>
    <property type="match status" value="1"/>
</dbReference>
<dbReference type="InterPro" id="IPR011009">
    <property type="entry name" value="Kinase-like_dom_sf"/>
</dbReference>
<proteinExistence type="predicted"/>
<evidence type="ECO:0000256" key="2">
    <source>
        <dbReference type="ARBA" id="ARBA00022527"/>
    </source>
</evidence>
<feature type="domain" description="Protein kinase" evidence="12">
    <location>
        <begin position="199"/>
        <end position="288"/>
    </location>
</feature>
<dbReference type="PROSITE" id="PS50011">
    <property type="entry name" value="PROTEIN_KINASE_DOM"/>
    <property type="match status" value="1"/>
</dbReference>
<keyword evidence="11" id="KW-0732">Signal</keyword>
<evidence type="ECO:0000259" key="12">
    <source>
        <dbReference type="PROSITE" id="PS50011"/>
    </source>
</evidence>
<dbReference type="Ensembl" id="ENSAZOT00000019813.1">
    <property type="protein sequence ID" value="ENSAZOP00000018443.1"/>
    <property type="gene ID" value="ENSAZOG00000011994.1"/>
</dbReference>
<evidence type="ECO:0000256" key="7">
    <source>
        <dbReference type="ARBA" id="ARBA00047899"/>
    </source>
</evidence>
<feature type="signal peptide" evidence="11">
    <location>
        <begin position="1"/>
        <end position="20"/>
    </location>
</feature>
<dbReference type="PANTHER" id="PTHR24356">
    <property type="entry name" value="SERINE/THREONINE-PROTEIN KINASE"/>
    <property type="match status" value="1"/>
</dbReference>
<keyword evidence="6 9" id="KW-0067">ATP-binding</keyword>
<dbReference type="AlphaFoldDB" id="A0A8B9V563"/>
<dbReference type="InterPro" id="IPR050236">
    <property type="entry name" value="Ser_Thr_kinase_AGC"/>
</dbReference>
<dbReference type="EC" id="2.7.11.1" evidence="1"/>
<dbReference type="InterPro" id="IPR000719">
    <property type="entry name" value="Prot_kinase_dom"/>
</dbReference>
<dbReference type="GO" id="GO:0004674">
    <property type="term" value="F:protein serine/threonine kinase activity"/>
    <property type="evidence" value="ECO:0007669"/>
    <property type="project" value="UniProtKB-KW"/>
</dbReference>
<evidence type="ECO:0000313" key="14">
    <source>
        <dbReference type="Proteomes" id="UP000694549"/>
    </source>
</evidence>
<keyword evidence="3" id="KW-0808">Transferase</keyword>
<keyword evidence="5" id="KW-0418">Kinase</keyword>
<dbReference type="Ensembl" id="ENSAZOT00000019871.1">
    <property type="protein sequence ID" value="ENSAZOP00000018494.1"/>
    <property type="gene ID" value="ENSAZOG00000011994.1"/>
</dbReference>
<evidence type="ECO:0000256" key="1">
    <source>
        <dbReference type="ARBA" id="ARBA00012513"/>
    </source>
</evidence>
<evidence type="ECO:0000256" key="6">
    <source>
        <dbReference type="ARBA" id="ARBA00022840"/>
    </source>
</evidence>